<dbReference type="PANTHER" id="PTHR43099">
    <property type="entry name" value="UPF0053 PROTEIN YRKA"/>
    <property type="match status" value="1"/>
</dbReference>
<dbReference type="InterPro" id="IPR002550">
    <property type="entry name" value="CNNM"/>
</dbReference>
<keyword evidence="15" id="KW-1185">Reference proteome</keyword>
<dbReference type="GO" id="GO:0005886">
    <property type="term" value="C:plasma membrane"/>
    <property type="evidence" value="ECO:0007669"/>
    <property type="project" value="UniProtKB-SubCell"/>
</dbReference>
<evidence type="ECO:0000256" key="10">
    <source>
        <dbReference type="PROSITE-ProRule" id="PRU01193"/>
    </source>
</evidence>
<protein>
    <recommendedName>
        <fullName evidence="16">CBS domain containing protein</fullName>
    </recommendedName>
</protein>
<dbReference type="InParanoid" id="C8XJY2"/>
<dbReference type="InterPro" id="IPR005170">
    <property type="entry name" value="Transptr-assoc_dom"/>
</dbReference>
<evidence type="ECO:0008006" key="16">
    <source>
        <dbReference type="Google" id="ProtNLM"/>
    </source>
</evidence>
<dbReference type="eggNOG" id="COG1253">
    <property type="taxonomic scope" value="Bacteria"/>
</dbReference>
<name>C8XJY2_NAKMY</name>
<dbReference type="InterPro" id="IPR036318">
    <property type="entry name" value="FAD-bd_PCMH-like_sf"/>
</dbReference>
<dbReference type="Proteomes" id="UP000002218">
    <property type="component" value="Chromosome"/>
</dbReference>
<dbReference type="Pfam" id="PF01595">
    <property type="entry name" value="CNNM"/>
    <property type="match status" value="1"/>
</dbReference>
<dbReference type="Pfam" id="PF03471">
    <property type="entry name" value="CorC_HlyC"/>
    <property type="match status" value="1"/>
</dbReference>
<accession>C8XJY2</accession>
<keyword evidence="5" id="KW-0677">Repeat</keyword>
<comment type="subcellular location">
    <subcellularLocation>
        <location evidence="1">Cell membrane</location>
        <topology evidence="1">Multi-pass membrane protein</topology>
    </subcellularLocation>
</comment>
<reference evidence="15" key="1">
    <citation type="submission" date="2009-09" db="EMBL/GenBank/DDBJ databases">
        <title>The complete genome of Nakamurella multipartita DSM 44233.</title>
        <authorList>
            <consortium name="US DOE Joint Genome Institute (JGI-PGF)"/>
            <person name="Lucas S."/>
            <person name="Copeland A."/>
            <person name="Lapidus A."/>
            <person name="Glavina del Rio T."/>
            <person name="Dalin E."/>
            <person name="Tice H."/>
            <person name="Bruce D."/>
            <person name="Goodwin L."/>
            <person name="Pitluck S."/>
            <person name="Kyrpides N."/>
            <person name="Mavromatis K."/>
            <person name="Ivanova N."/>
            <person name="Ovchinnikova G."/>
            <person name="Sims D."/>
            <person name="Meincke L."/>
            <person name="Brettin T."/>
            <person name="Detter J.C."/>
            <person name="Han C."/>
            <person name="Larimer F."/>
            <person name="Land M."/>
            <person name="Hauser L."/>
            <person name="Markowitz V."/>
            <person name="Cheng J.-F."/>
            <person name="Hugenholtz P."/>
            <person name="Woyke T."/>
            <person name="Wu D."/>
            <person name="Klenk H.-P."/>
            <person name="Eisen J.A."/>
        </authorList>
    </citation>
    <scope>NUCLEOTIDE SEQUENCE [LARGE SCALE GENOMIC DNA]</scope>
    <source>
        <strain evidence="15">ATCC 700099 / DSM 44233 / CIP 104796 / JCM 9543 / NBRC 105858 / Y-104</strain>
    </source>
</reference>
<feature type="transmembrane region" description="Helical" evidence="11">
    <location>
        <begin position="6"/>
        <end position="30"/>
    </location>
</feature>
<dbReference type="InterPro" id="IPR044751">
    <property type="entry name" value="Ion_transp-like_CBS"/>
</dbReference>
<evidence type="ECO:0000256" key="4">
    <source>
        <dbReference type="ARBA" id="ARBA00022692"/>
    </source>
</evidence>
<dbReference type="KEGG" id="nml:Namu_0234"/>
<dbReference type="InterPro" id="IPR016169">
    <property type="entry name" value="FAD-bd_PCMH_sub2"/>
</dbReference>
<dbReference type="AlphaFoldDB" id="C8XJY2"/>
<dbReference type="InterPro" id="IPR046342">
    <property type="entry name" value="CBS_dom_sf"/>
</dbReference>
<evidence type="ECO:0000256" key="11">
    <source>
        <dbReference type="SAM" id="Phobius"/>
    </source>
</evidence>
<keyword evidence="3" id="KW-1003">Cell membrane</keyword>
<dbReference type="InterPro" id="IPR051676">
    <property type="entry name" value="UPF0053_domain"/>
</dbReference>
<dbReference type="InterPro" id="IPR000644">
    <property type="entry name" value="CBS_dom"/>
</dbReference>
<feature type="domain" description="CNNM transmembrane" evidence="13">
    <location>
        <begin position="1"/>
        <end position="197"/>
    </location>
</feature>
<feature type="transmembrane region" description="Helical" evidence="11">
    <location>
        <begin position="102"/>
        <end position="122"/>
    </location>
</feature>
<keyword evidence="8 10" id="KW-0472">Membrane</keyword>
<dbReference type="CDD" id="cd04590">
    <property type="entry name" value="CBS_pair_CorC_HlyC_assoc"/>
    <property type="match status" value="1"/>
</dbReference>
<dbReference type="PANTHER" id="PTHR43099:SF5">
    <property type="entry name" value="HLYC_CORC FAMILY TRANSPORTER"/>
    <property type="match status" value="1"/>
</dbReference>
<feature type="domain" description="CBS" evidence="12">
    <location>
        <begin position="278"/>
        <end position="335"/>
    </location>
</feature>
<evidence type="ECO:0000256" key="9">
    <source>
        <dbReference type="PROSITE-ProRule" id="PRU00703"/>
    </source>
</evidence>
<evidence type="ECO:0000256" key="7">
    <source>
        <dbReference type="ARBA" id="ARBA00023122"/>
    </source>
</evidence>
<dbReference type="RefSeq" id="WP_012814140.1">
    <property type="nucleotide sequence ID" value="NC_013235.1"/>
</dbReference>
<gene>
    <name evidence="14" type="ordered locus">Namu_0234</name>
</gene>
<dbReference type="STRING" id="479431.Namu_0234"/>
<dbReference type="Gene3D" id="3.30.465.10">
    <property type="match status" value="1"/>
</dbReference>
<keyword evidence="7 9" id="KW-0129">CBS domain</keyword>
<evidence type="ECO:0000259" key="13">
    <source>
        <dbReference type="PROSITE" id="PS51846"/>
    </source>
</evidence>
<sequence length="425" mass="45685" precursor="true">MGIWLNLLVVLLLLIIGGLFTATELALVSLRPGELADLRAQGPRGARVARLAGQPTRFLGAVQIGSIVAGFFAAAYATATLAEPLGAAMGRAGLGEDGGETLAVLIVTLATTFLALIMAELTPRRYAMQRPQSVAALLGPILDRLATLLRPVIWLLEKCTNGLLRLLRVDPKDSRAEMSVEEVRELVLAHEEVPDQEKQIIRQVFAAGERTIRQAMVPRAAIDFLSTAATGAQARRAAWEHTHTRYPVLDEAGQVAGFLHVRDLFAPELDPGAPIRDLVRPISAYPPNKKLLAVLREMQTGAENIAAVVDEYGQLKGMVTLEDVVEELVGEMYDEYDRIPTATPGDATVVDGLTGLSDFGRRLGFELPAGRYDTVGGYLQAALDRTPRAGDAVEVAGHRLTVSSVAGWRVGQVTVEPLSTPVQPD</sequence>
<proteinExistence type="inferred from homology"/>
<feature type="transmembrane region" description="Helical" evidence="11">
    <location>
        <begin position="58"/>
        <end position="82"/>
    </location>
</feature>
<comment type="similarity">
    <text evidence="2">Belongs to the UPF0053 family.</text>
</comment>
<dbReference type="OrthoDB" id="110231at2"/>
<dbReference type="PROSITE" id="PS51846">
    <property type="entry name" value="CNNM"/>
    <property type="match status" value="1"/>
</dbReference>
<evidence type="ECO:0000259" key="12">
    <source>
        <dbReference type="PROSITE" id="PS51371"/>
    </source>
</evidence>
<evidence type="ECO:0000256" key="5">
    <source>
        <dbReference type="ARBA" id="ARBA00022737"/>
    </source>
</evidence>
<dbReference type="Pfam" id="PF00571">
    <property type="entry name" value="CBS"/>
    <property type="match status" value="1"/>
</dbReference>
<evidence type="ECO:0000313" key="14">
    <source>
        <dbReference type="EMBL" id="ACV76665.1"/>
    </source>
</evidence>
<organism evidence="14 15">
    <name type="scientific">Nakamurella multipartita (strain ATCC 700099 / DSM 44233 / CIP 104796 / JCM 9543 / NBRC 105858 / Y-104)</name>
    <name type="common">Microsphaera multipartita</name>
    <dbReference type="NCBI Taxonomy" id="479431"/>
    <lineage>
        <taxon>Bacteria</taxon>
        <taxon>Bacillati</taxon>
        <taxon>Actinomycetota</taxon>
        <taxon>Actinomycetes</taxon>
        <taxon>Nakamurellales</taxon>
        <taxon>Nakamurellaceae</taxon>
        <taxon>Nakamurella</taxon>
    </lineage>
</organism>
<evidence type="ECO:0000256" key="1">
    <source>
        <dbReference type="ARBA" id="ARBA00004651"/>
    </source>
</evidence>
<dbReference type="SUPFAM" id="SSF54631">
    <property type="entry name" value="CBS-domain pair"/>
    <property type="match status" value="1"/>
</dbReference>
<dbReference type="SMART" id="SM01091">
    <property type="entry name" value="CorC_HlyC"/>
    <property type="match status" value="1"/>
</dbReference>
<dbReference type="GO" id="GO:0050660">
    <property type="term" value="F:flavin adenine dinucleotide binding"/>
    <property type="evidence" value="ECO:0007669"/>
    <property type="project" value="InterPro"/>
</dbReference>
<reference evidence="14 15" key="2">
    <citation type="journal article" date="2010" name="Stand. Genomic Sci.">
        <title>Complete genome sequence of Nakamurella multipartita type strain (Y-104).</title>
        <authorList>
            <person name="Tice H."/>
            <person name="Mayilraj S."/>
            <person name="Sims D."/>
            <person name="Lapidus A."/>
            <person name="Nolan M."/>
            <person name="Lucas S."/>
            <person name="Glavina Del Rio T."/>
            <person name="Copeland A."/>
            <person name="Cheng J.F."/>
            <person name="Meincke L."/>
            <person name="Bruce D."/>
            <person name="Goodwin L."/>
            <person name="Pitluck S."/>
            <person name="Ivanova N."/>
            <person name="Mavromatis K."/>
            <person name="Ovchinnikova G."/>
            <person name="Pati A."/>
            <person name="Chen A."/>
            <person name="Palaniappan K."/>
            <person name="Land M."/>
            <person name="Hauser L."/>
            <person name="Chang Y.J."/>
            <person name="Jeffries C.D."/>
            <person name="Detter J.C."/>
            <person name="Brettin T."/>
            <person name="Rohde M."/>
            <person name="Goker M."/>
            <person name="Bristow J."/>
            <person name="Eisen J.A."/>
            <person name="Markowitz V."/>
            <person name="Hugenholtz P."/>
            <person name="Kyrpides N.C."/>
            <person name="Klenk H.P."/>
            <person name="Chen F."/>
        </authorList>
    </citation>
    <scope>NUCLEOTIDE SEQUENCE [LARGE SCALE GENOMIC DNA]</scope>
    <source>
        <strain evidence="15">ATCC 700099 / DSM 44233 / CIP 104796 / JCM 9543 / NBRC 105858 / Y-104</strain>
    </source>
</reference>
<evidence type="ECO:0000256" key="2">
    <source>
        <dbReference type="ARBA" id="ARBA00006337"/>
    </source>
</evidence>
<evidence type="ECO:0000256" key="3">
    <source>
        <dbReference type="ARBA" id="ARBA00022475"/>
    </source>
</evidence>
<evidence type="ECO:0000256" key="8">
    <source>
        <dbReference type="ARBA" id="ARBA00023136"/>
    </source>
</evidence>
<evidence type="ECO:0000313" key="15">
    <source>
        <dbReference type="Proteomes" id="UP000002218"/>
    </source>
</evidence>
<dbReference type="PROSITE" id="PS51371">
    <property type="entry name" value="CBS"/>
    <property type="match status" value="1"/>
</dbReference>
<dbReference type="HOGENOM" id="CLU_015237_4_0_11"/>
<dbReference type="EMBL" id="CP001737">
    <property type="protein sequence ID" value="ACV76665.1"/>
    <property type="molecule type" value="Genomic_DNA"/>
</dbReference>
<dbReference type="Gene3D" id="3.10.580.10">
    <property type="entry name" value="CBS-domain"/>
    <property type="match status" value="1"/>
</dbReference>
<dbReference type="SUPFAM" id="SSF56176">
    <property type="entry name" value="FAD-binding/transporter-associated domain-like"/>
    <property type="match status" value="1"/>
</dbReference>
<keyword evidence="6 10" id="KW-1133">Transmembrane helix</keyword>
<keyword evidence="4 10" id="KW-0812">Transmembrane</keyword>
<evidence type="ECO:0000256" key="6">
    <source>
        <dbReference type="ARBA" id="ARBA00022989"/>
    </source>
</evidence>